<keyword evidence="2" id="KW-1185">Reference proteome</keyword>
<dbReference type="Proteomes" id="UP000031982">
    <property type="component" value="Unassembled WGS sequence"/>
</dbReference>
<organism evidence="1 2">
    <name type="scientific">Bacillus badius</name>
    <dbReference type="NCBI Taxonomy" id="1455"/>
    <lineage>
        <taxon>Bacteria</taxon>
        <taxon>Bacillati</taxon>
        <taxon>Bacillota</taxon>
        <taxon>Bacilli</taxon>
        <taxon>Bacillales</taxon>
        <taxon>Bacillaceae</taxon>
        <taxon>Pseudobacillus</taxon>
    </lineage>
</organism>
<proteinExistence type="predicted"/>
<accession>A0ABR5AU91</accession>
<protein>
    <recommendedName>
        <fullName evidence="3">Phage protein</fullName>
    </recommendedName>
</protein>
<reference evidence="1 2" key="1">
    <citation type="submission" date="2015-01" db="EMBL/GenBank/DDBJ databases">
        <title>Genome Assembly of Bacillus badius MTCC 1458.</title>
        <authorList>
            <person name="Verma A."/>
            <person name="Khatri I."/>
            <person name="Mual P."/>
            <person name="Subramanian S."/>
            <person name="Krishnamurthi S."/>
        </authorList>
    </citation>
    <scope>NUCLEOTIDE SEQUENCE [LARGE SCALE GENOMIC DNA]</scope>
    <source>
        <strain evidence="1 2">MTCC 1458</strain>
    </source>
</reference>
<sequence>MTQFYYLSAKQPLDTGTFGEVKKLSNKGNYTFETAVDEASITIEKLQDGTVPNLSYPYQYEVMAHLGDFGVNKDHINELDRKCLKTLFHYLKAALDKSFIVEFYTAWAGEEELEAAEVKELTMDELAAPDQLKLKNRSKLVICRQKY</sequence>
<evidence type="ECO:0000313" key="2">
    <source>
        <dbReference type="Proteomes" id="UP000031982"/>
    </source>
</evidence>
<name>A0ABR5AU91_BACBA</name>
<dbReference type="EMBL" id="JXLP01000010">
    <property type="protein sequence ID" value="KIL78204.1"/>
    <property type="molecule type" value="Genomic_DNA"/>
</dbReference>
<gene>
    <name evidence="1" type="ORF">SD77_0805</name>
</gene>
<comment type="caution">
    <text evidence="1">The sequence shown here is derived from an EMBL/GenBank/DDBJ whole genome shotgun (WGS) entry which is preliminary data.</text>
</comment>
<evidence type="ECO:0008006" key="3">
    <source>
        <dbReference type="Google" id="ProtNLM"/>
    </source>
</evidence>
<dbReference type="RefSeq" id="WP_041100481.1">
    <property type="nucleotide sequence ID" value="NZ_JARTHD010000053.1"/>
</dbReference>
<evidence type="ECO:0000313" key="1">
    <source>
        <dbReference type="EMBL" id="KIL78204.1"/>
    </source>
</evidence>